<keyword evidence="3" id="KW-0645">Protease</keyword>
<organism evidence="8 9">
    <name type="scientific">Amycolatopsis viridis</name>
    <dbReference type="NCBI Taxonomy" id="185678"/>
    <lineage>
        <taxon>Bacteria</taxon>
        <taxon>Bacillati</taxon>
        <taxon>Actinomycetota</taxon>
        <taxon>Actinomycetes</taxon>
        <taxon>Pseudonocardiales</taxon>
        <taxon>Pseudonocardiaceae</taxon>
        <taxon>Amycolatopsis</taxon>
    </lineage>
</organism>
<name>A0ABX0SYK7_9PSEU</name>
<dbReference type="InterPro" id="IPR027461">
    <property type="entry name" value="Carboxypeptidase_A_C_sf"/>
</dbReference>
<comment type="similarity">
    <text evidence="1">Belongs to the peptidase S66 family.</text>
</comment>
<keyword evidence="4 8" id="KW-0378">Hydrolase</keyword>
<keyword evidence="5" id="KW-0720">Serine protease</keyword>
<evidence type="ECO:0000259" key="7">
    <source>
        <dbReference type="Pfam" id="PF17676"/>
    </source>
</evidence>
<dbReference type="EMBL" id="JAANOU010000001">
    <property type="protein sequence ID" value="NIH80376.1"/>
    <property type="molecule type" value="Genomic_DNA"/>
</dbReference>
<dbReference type="SUPFAM" id="SSF52317">
    <property type="entry name" value="Class I glutamine amidotransferase-like"/>
    <property type="match status" value="1"/>
</dbReference>
<comment type="caution">
    <text evidence="8">The sequence shown here is derived from an EMBL/GenBank/DDBJ whole genome shotgun (WGS) entry which is preliminary data.</text>
</comment>
<keyword evidence="2 8" id="KW-0121">Carboxypeptidase</keyword>
<dbReference type="EC" id="3.4.17.13" evidence="8"/>
<evidence type="ECO:0000256" key="3">
    <source>
        <dbReference type="ARBA" id="ARBA00022670"/>
    </source>
</evidence>
<reference evidence="8 9" key="1">
    <citation type="submission" date="2020-03" db="EMBL/GenBank/DDBJ databases">
        <title>Sequencing the genomes of 1000 actinobacteria strains.</title>
        <authorList>
            <person name="Klenk H.-P."/>
        </authorList>
    </citation>
    <scope>NUCLEOTIDE SEQUENCE [LARGE SCALE GENOMIC DNA]</scope>
    <source>
        <strain evidence="8 9">DSM 45668</strain>
    </source>
</reference>
<keyword evidence="9" id="KW-1185">Reference proteome</keyword>
<sequence>MTTVAVVAPAGPVTPERLDRALAVLASWGLRVHNLVTPGSRPVRYLADTDVARAKLFTEAWLDPEVDVVLAVRGGYGTQRMLDLLDWAALRNAGPKVFAGSSDTTALHAAIHAHLGLPTLFSPMPAGDYWDEAGGEHLRRALLMPGPVTLPGTEVLVPGTARGRLTGGNLSLLATGVGTPEQGSAREAIVVLEDVSEPVYRLDRMLTQLLRSGWFAGVAGIVLGTWTRCGEPADVHALMLERLAPLGVPVLAGVPFGHVEGSLTVPLGVDAVLDTAELRVITHAA</sequence>
<dbReference type="InterPro" id="IPR040921">
    <property type="entry name" value="Peptidase_S66C"/>
</dbReference>
<accession>A0ABX0SYK7</accession>
<dbReference type="Pfam" id="PF17676">
    <property type="entry name" value="Peptidase_S66C"/>
    <property type="match status" value="1"/>
</dbReference>
<evidence type="ECO:0000256" key="5">
    <source>
        <dbReference type="ARBA" id="ARBA00022825"/>
    </source>
</evidence>
<evidence type="ECO:0000313" key="8">
    <source>
        <dbReference type="EMBL" id="NIH80376.1"/>
    </source>
</evidence>
<dbReference type="Gene3D" id="3.50.30.60">
    <property type="entry name" value="LD-carboxypeptidase A C-terminal domain-like"/>
    <property type="match status" value="1"/>
</dbReference>
<dbReference type="SUPFAM" id="SSF141986">
    <property type="entry name" value="LD-carboxypeptidase A C-terminal domain-like"/>
    <property type="match status" value="1"/>
</dbReference>
<feature type="domain" description="LD-carboxypeptidase N-terminal" evidence="6">
    <location>
        <begin position="4"/>
        <end position="120"/>
    </location>
</feature>
<evidence type="ECO:0000259" key="6">
    <source>
        <dbReference type="Pfam" id="PF02016"/>
    </source>
</evidence>
<evidence type="ECO:0000256" key="4">
    <source>
        <dbReference type="ARBA" id="ARBA00022801"/>
    </source>
</evidence>
<dbReference type="InterPro" id="IPR003507">
    <property type="entry name" value="S66_fam"/>
</dbReference>
<dbReference type="Proteomes" id="UP000754495">
    <property type="component" value="Unassembled WGS sequence"/>
</dbReference>
<feature type="domain" description="LD-carboxypeptidase C-terminal" evidence="7">
    <location>
        <begin position="162"/>
        <end position="272"/>
    </location>
</feature>
<protein>
    <submittedName>
        <fullName evidence="8">Muramoyltetrapeptide carboxypeptidase</fullName>
        <ecNumber evidence="8">3.4.17.13</ecNumber>
    </submittedName>
</protein>
<dbReference type="RefSeq" id="WP_167114508.1">
    <property type="nucleotide sequence ID" value="NZ_JAANOU010000001.1"/>
</dbReference>
<dbReference type="InterPro" id="IPR027478">
    <property type="entry name" value="LdcA_N"/>
</dbReference>
<dbReference type="GO" id="GO:0106415">
    <property type="term" value="F:muramoyltetrapeptide carboxypeptidase activity"/>
    <property type="evidence" value="ECO:0007669"/>
    <property type="project" value="UniProtKB-EC"/>
</dbReference>
<dbReference type="CDD" id="cd07025">
    <property type="entry name" value="Peptidase_S66"/>
    <property type="match status" value="1"/>
</dbReference>
<proteinExistence type="inferred from homology"/>
<dbReference type="PANTHER" id="PTHR30237">
    <property type="entry name" value="MURAMOYLTETRAPEPTIDE CARBOXYPEPTIDASE"/>
    <property type="match status" value="1"/>
</dbReference>
<gene>
    <name evidence="8" type="ORF">FHX46_002906</name>
</gene>
<evidence type="ECO:0000256" key="2">
    <source>
        <dbReference type="ARBA" id="ARBA00022645"/>
    </source>
</evidence>
<evidence type="ECO:0000313" key="9">
    <source>
        <dbReference type="Proteomes" id="UP000754495"/>
    </source>
</evidence>
<dbReference type="Pfam" id="PF02016">
    <property type="entry name" value="Peptidase_S66"/>
    <property type="match status" value="1"/>
</dbReference>
<dbReference type="InterPro" id="IPR029062">
    <property type="entry name" value="Class_I_gatase-like"/>
</dbReference>
<dbReference type="InterPro" id="IPR040449">
    <property type="entry name" value="Peptidase_S66_N"/>
</dbReference>
<dbReference type="Gene3D" id="3.40.50.10740">
    <property type="entry name" value="Class I glutamine amidotransferase-like"/>
    <property type="match status" value="1"/>
</dbReference>
<evidence type="ECO:0000256" key="1">
    <source>
        <dbReference type="ARBA" id="ARBA00010233"/>
    </source>
</evidence>
<dbReference type="PIRSF" id="PIRSF028757">
    <property type="entry name" value="LD-carboxypeptidase"/>
    <property type="match status" value="1"/>
</dbReference>
<dbReference type="PANTHER" id="PTHR30237:SF2">
    <property type="entry name" value="MUREIN TETRAPEPTIDE CARBOXYPEPTIDASE"/>
    <property type="match status" value="1"/>
</dbReference>